<dbReference type="InterPro" id="IPR040314">
    <property type="entry name" value="DOP1"/>
</dbReference>
<comment type="similarity">
    <text evidence="3">Belongs to the DOP1 family.</text>
</comment>
<feature type="domain" description="DOP1 N-terminal" evidence="4">
    <location>
        <begin position="14"/>
        <end position="212"/>
    </location>
</feature>
<keyword evidence="5" id="KW-1185">Reference proteome</keyword>
<accession>A0ABM0M468</accession>
<dbReference type="Proteomes" id="UP000694865">
    <property type="component" value="Unplaced"/>
</dbReference>
<gene>
    <name evidence="6" type="primary">LOC100370947</name>
</gene>
<feature type="non-terminal residue" evidence="6">
    <location>
        <position position="230"/>
    </location>
</feature>
<reference evidence="6" key="1">
    <citation type="submission" date="2025-08" db="UniProtKB">
        <authorList>
            <consortium name="RefSeq"/>
        </authorList>
    </citation>
    <scope>IDENTIFICATION</scope>
    <source>
        <tissue evidence="6">Testes</tissue>
    </source>
</reference>
<evidence type="ECO:0000259" key="4">
    <source>
        <dbReference type="Pfam" id="PF04118"/>
    </source>
</evidence>
<evidence type="ECO:0000313" key="6">
    <source>
        <dbReference type="RefSeq" id="XP_006814809.1"/>
    </source>
</evidence>
<evidence type="ECO:0000256" key="2">
    <source>
        <dbReference type="ARBA" id="ARBA00022927"/>
    </source>
</evidence>
<evidence type="ECO:0000256" key="1">
    <source>
        <dbReference type="ARBA" id="ARBA00022448"/>
    </source>
</evidence>
<dbReference type="PANTHER" id="PTHR14042">
    <property type="entry name" value="DOPEY-RELATED"/>
    <property type="match status" value="1"/>
</dbReference>
<organism evidence="5 6">
    <name type="scientific">Saccoglossus kowalevskii</name>
    <name type="common">Acorn worm</name>
    <dbReference type="NCBI Taxonomy" id="10224"/>
    <lineage>
        <taxon>Eukaryota</taxon>
        <taxon>Metazoa</taxon>
        <taxon>Hemichordata</taxon>
        <taxon>Enteropneusta</taxon>
        <taxon>Harrimaniidae</taxon>
        <taxon>Saccoglossus</taxon>
    </lineage>
</organism>
<dbReference type="RefSeq" id="XP_006814809.1">
    <property type="nucleotide sequence ID" value="XM_006814746.1"/>
</dbReference>
<evidence type="ECO:0000256" key="3">
    <source>
        <dbReference type="ARBA" id="ARBA00046326"/>
    </source>
</evidence>
<evidence type="ECO:0000313" key="5">
    <source>
        <dbReference type="Proteomes" id="UP000694865"/>
    </source>
</evidence>
<protein>
    <submittedName>
        <fullName evidence="6">Protein dopey-1-like</fullName>
    </submittedName>
</protein>
<keyword evidence="1" id="KW-0813">Transport</keyword>
<dbReference type="GeneID" id="100370947"/>
<proteinExistence type="inferred from homology"/>
<keyword evidence="2" id="KW-0653">Protein transport</keyword>
<sequence length="230" mass="25630">MASLHQEESEWVGDAKYRAYVAAVEKALRNFEYSSEWADLIAALGKLNKVLQANSKYPVIPKRLLIGKRLAQCTHPALPSGVHLKALETYDIIFNNIGSKRLAQDLFLYSAGIFPLLHNAAMSVRPVLLNLYEEHYMPLGEQLKPGLNGLLLGILPGLEEGSEHYERTNSLLEQICAATDRMAFHTALWECILSSPMARLPAITFILSYVSKHVPIEGQLYFMGSDAGKM</sequence>
<dbReference type="Pfam" id="PF04118">
    <property type="entry name" value="Dopey_N"/>
    <property type="match status" value="1"/>
</dbReference>
<name>A0ABM0M468_SACKO</name>
<dbReference type="PANTHER" id="PTHR14042:SF24">
    <property type="entry name" value="PROTEIN DOPEY-1 HOMOLOG"/>
    <property type="match status" value="1"/>
</dbReference>
<dbReference type="InterPro" id="IPR007249">
    <property type="entry name" value="DOP1_N"/>
</dbReference>